<evidence type="ECO:0000313" key="2">
    <source>
        <dbReference type="Proteomes" id="UP001501207"/>
    </source>
</evidence>
<comment type="caution">
    <text evidence="1">The sequence shown here is derived from an EMBL/GenBank/DDBJ whole genome shotgun (WGS) entry which is preliminary data.</text>
</comment>
<reference evidence="2" key="1">
    <citation type="journal article" date="2019" name="Int. J. Syst. Evol. Microbiol.">
        <title>The Global Catalogue of Microorganisms (GCM) 10K type strain sequencing project: providing services to taxonomists for standard genome sequencing and annotation.</title>
        <authorList>
            <consortium name="The Broad Institute Genomics Platform"/>
            <consortium name="The Broad Institute Genome Sequencing Center for Infectious Disease"/>
            <person name="Wu L."/>
            <person name="Ma J."/>
        </authorList>
    </citation>
    <scope>NUCLEOTIDE SEQUENCE [LARGE SCALE GENOMIC DNA]</scope>
    <source>
        <strain evidence="2">JCM 17664</strain>
    </source>
</reference>
<accession>A0ABP8FEI5</accession>
<dbReference type="RefSeq" id="WP_344974474.1">
    <property type="nucleotide sequence ID" value="NZ_BAABFN010000001.1"/>
</dbReference>
<protein>
    <recommendedName>
        <fullName evidence="3">Periplasmic heavy metal sensor</fullName>
    </recommendedName>
</protein>
<evidence type="ECO:0008006" key="3">
    <source>
        <dbReference type="Google" id="ProtNLM"/>
    </source>
</evidence>
<name>A0ABP8FEI5_9BACT</name>
<dbReference type="EMBL" id="BAABFN010000001">
    <property type="protein sequence ID" value="GAA4301852.1"/>
    <property type="molecule type" value="Genomic_DNA"/>
</dbReference>
<proteinExistence type="predicted"/>
<dbReference type="Proteomes" id="UP001501207">
    <property type="component" value="Unassembled WGS sequence"/>
</dbReference>
<evidence type="ECO:0000313" key="1">
    <source>
        <dbReference type="EMBL" id="GAA4301852.1"/>
    </source>
</evidence>
<sequence length="156" mass="18272">MTRFLLIACGILITSVSNTFGQSGTQHPGNNHARQEKVEKLKIAYLTRRLDLSSEQARAFWPVYNAYQKAYRQLTAAQRRARLAQGSPQEATAAQARQQLEADFDYQQKVLDLRKKYNREFLKILPPQKVVILYRAERDFYNRLLKELRQRGEQKK</sequence>
<organism evidence="1 2">
    <name type="scientific">Compostibacter hankyongensis</name>
    <dbReference type="NCBI Taxonomy" id="1007089"/>
    <lineage>
        <taxon>Bacteria</taxon>
        <taxon>Pseudomonadati</taxon>
        <taxon>Bacteroidota</taxon>
        <taxon>Chitinophagia</taxon>
        <taxon>Chitinophagales</taxon>
        <taxon>Chitinophagaceae</taxon>
        <taxon>Compostibacter</taxon>
    </lineage>
</organism>
<keyword evidence="2" id="KW-1185">Reference proteome</keyword>
<gene>
    <name evidence="1" type="ORF">GCM10023143_03900</name>
</gene>